<protein>
    <submittedName>
        <fullName evidence="2">Uncharacterized protein</fullName>
    </submittedName>
</protein>
<name>T1IYS4_STRMM</name>
<evidence type="ECO:0000313" key="3">
    <source>
        <dbReference type="Proteomes" id="UP000014500"/>
    </source>
</evidence>
<dbReference type="PhylomeDB" id="T1IYS4"/>
<keyword evidence="3" id="KW-1185">Reference proteome</keyword>
<dbReference type="AlphaFoldDB" id="T1IYS4"/>
<reference evidence="3" key="1">
    <citation type="submission" date="2011-05" db="EMBL/GenBank/DDBJ databases">
        <authorList>
            <person name="Richards S.R."/>
            <person name="Qu J."/>
            <person name="Jiang H."/>
            <person name="Jhangiani S.N."/>
            <person name="Agravi P."/>
            <person name="Goodspeed R."/>
            <person name="Gross S."/>
            <person name="Mandapat C."/>
            <person name="Jackson L."/>
            <person name="Mathew T."/>
            <person name="Pu L."/>
            <person name="Thornton R."/>
            <person name="Saada N."/>
            <person name="Wilczek-Boney K.B."/>
            <person name="Lee S."/>
            <person name="Kovar C."/>
            <person name="Wu Y."/>
            <person name="Scherer S.E."/>
            <person name="Worley K.C."/>
            <person name="Muzny D.M."/>
            <person name="Gibbs R."/>
        </authorList>
    </citation>
    <scope>NUCLEOTIDE SEQUENCE</scope>
    <source>
        <strain evidence="3">Brora</strain>
    </source>
</reference>
<dbReference type="Proteomes" id="UP000014500">
    <property type="component" value="Unassembled WGS sequence"/>
</dbReference>
<reference evidence="2" key="2">
    <citation type="submission" date="2015-02" db="UniProtKB">
        <authorList>
            <consortium name="EnsemblMetazoa"/>
        </authorList>
    </citation>
    <scope>IDENTIFICATION</scope>
</reference>
<accession>T1IYS4</accession>
<dbReference type="HOGENOM" id="CLU_2064378_0_0_1"/>
<keyword evidence="1" id="KW-1133">Transmembrane helix</keyword>
<dbReference type="EnsemblMetazoa" id="SMAR006391-RA">
    <property type="protein sequence ID" value="SMAR006391-PA"/>
    <property type="gene ID" value="SMAR006391"/>
</dbReference>
<keyword evidence="1" id="KW-0812">Transmembrane</keyword>
<proteinExistence type="predicted"/>
<sequence length="119" mass="14022">MSKLADIIDSGVVMTRQRRGAVTFSPQPQLYPSQFDTIYRQFNQQHEWNFTYYFQPFTIEMWLCTFAASLTVILVNFLAENKIIYREQPNQYCTLLTKLTSVLATPRMKIPFTSFDDML</sequence>
<dbReference type="EMBL" id="AFFK01020336">
    <property type="status" value="NOT_ANNOTATED_CDS"/>
    <property type="molecule type" value="Genomic_DNA"/>
</dbReference>
<evidence type="ECO:0000256" key="1">
    <source>
        <dbReference type="SAM" id="Phobius"/>
    </source>
</evidence>
<organism evidence="2 3">
    <name type="scientific">Strigamia maritima</name>
    <name type="common">European centipede</name>
    <name type="synonym">Geophilus maritimus</name>
    <dbReference type="NCBI Taxonomy" id="126957"/>
    <lineage>
        <taxon>Eukaryota</taxon>
        <taxon>Metazoa</taxon>
        <taxon>Ecdysozoa</taxon>
        <taxon>Arthropoda</taxon>
        <taxon>Myriapoda</taxon>
        <taxon>Chilopoda</taxon>
        <taxon>Pleurostigmophora</taxon>
        <taxon>Geophilomorpha</taxon>
        <taxon>Linotaeniidae</taxon>
        <taxon>Strigamia</taxon>
    </lineage>
</organism>
<evidence type="ECO:0000313" key="2">
    <source>
        <dbReference type="EnsemblMetazoa" id="SMAR006391-PA"/>
    </source>
</evidence>
<keyword evidence="1" id="KW-0472">Membrane</keyword>
<feature type="transmembrane region" description="Helical" evidence="1">
    <location>
        <begin position="59"/>
        <end position="79"/>
    </location>
</feature>